<name>A0A2H1JF25_9MICO</name>
<evidence type="ECO:0000313" key="1">
    <source>
        <dbReference type="EMBL" id="SMX86095.1"/>
    </source>
</evidence>
<proteinExistence type="predicted"/>
<protein>
    <submittedName>
        <fullName evidence="1">Uncharacterized protein</fullName>
    </submittedName>
</protein>
<evidence type="ECO:0000313" key="2">
    <source>
        <dbReference type="Proteomes" id="UP000234382"/>
    </source>
</evidence>
<dbReference type="EMBL" id="FXYX01000012">
    <property type="protein sequence ID" value="SMX86095.1"/>
    <property type="molecule type" value="Genomic_DNA"/>
</dbReference>
<keyword evidence="2" id="KW-1185">Reference proteome</keyword>
<organism evidence="1 2">
    <name type="scientific">Brevibacterium iodinum ATCC 49514</name>
    <dbReference type="NCBI Taxonomy" id="1255616"/>
    <lineage>
        <taxon>Bacteria</taxon>
        <taxon>Bacillati</taxon>
        <taxon>Actinomycetota</taxon>
        <taxon>Actinomycetes</taxon>
        <taxon>Micrococcales</taxon>
        <taxon>Brevibacteriaceae</taxon>
        <taxon>Brevibacterium</taxon>
    </lineage>
</organism>
<gene>
    <name evidence="1" type="ORF">BI49514_01926</name>
</gene>
<reference evidence="2" key="1">
    <citation type="submission" date="2017-03" db="EMBL/GenBank/DDBJ databases">
        <authorList>
            <person name="Monnet C."/>
        </authorList>
    </citation>
    <scope>NUCLEOTIDE SEQUENCE [LARGE SCALE GENOMIC DNA]</scope>
    <source>
        <strain evidence="2">ATCC 49514</strain>
    </source>
</reference>
<accession>A0A2H1JF25</accession>
<dbReference type="AlphaFoldDB" id="A0A2H1JF25"/>
<dbReference type="Proteomes" id="UP000234382">
    <property type="component" value="Unassembled WGS sequence"/>
</dbReference>
<sequence length="54" mass="5501">MDGTIDRICTALAVPSRWAEAETAVGDAMGAGYEDAAVTTSRAGRGQGWVASAE</sequence>